<feature type="non-terminal residue" evidence="7">
    <location>
        <position position="1"/>
    </location>
</feature>
<dbReference type="VEuPathDB" id="PlasmoDB:PfSN01_000012100"/>
<protein>
    <submittedName>
        <fullName evidence="7">Erythrocyte membrane protein 1</fullName>
    </submittedName>
</protein>
<dbReference type="FunFam" id="1.20.58.830:FF:000001">
    <property type="entry name" value="Erythrocyte membrane protein 1, PfEMP1"/>
    <property type="match status" value="1"/>
</dbReference>
<dbReference type="FunFam" id="1.20.58.830:FF:000029">
    <property type="entry name" value="Erythrocyte membrane protein 1, PfEMP1"/>
    <property type="match status" value="1"/>
</dbReference>
<dbReference type="VEuPathDB" id="PlasmoDB:PfNF135_120059400"/>
<feature type="region of interest" description="Disordered" evidence="1">
    <location>
        <begin position="721"/>
        <end position="740"/>
    </location>
</feature>
<dbReference type="VEuPathDB" id="PlasmoDB:PfNF135_020005200"/>
<feature type="region of interest" description="Disordered" evidence="1">
    <location>
        <begin position="646"/>
        <end position="698"/>
    </location>
</feature>
<gene>
    <name evidence="7" type="primary">var</name>
</gene>
<dbReference type="VEuPathDB" id="PlasmoDB:PfNF54_070036800"/>
<dbReference type="FunFam" id="1.20.58.830:FF:000005">
    <property type="entry name" value="Erythrocyte membrane protein 1, PfEMP1"/>
    <property type="match status" value="1"/>
</dbReference>
<dbReference type="GO" id="GO:0046789">
    <property type="term" value="F:host cell surface receptor binding"/>
    <property type="evidence" value="ECO:0007669"/>
    <property type="project" value="InterPro"/>
</dbReference>
<feature type="domain" description="Cysteine-rich interdomain region 1 gamma" evidence="5">
    <location>
        <begin position="1151"/>
        <end position="1201"/>
    </location>
</feature>
<dbReference type="VEuPathDB" id="PlasmoDB:PfGB4_010019100"/>
<feature type="compositionally biased region" description="Low complexity" evidence="1">
    <location>
        <begin position="583"/>
        <end position="603"/>
    </location>
</feature>
<feature type="domain" description="Duffy-antigen binding" evidence="4">
    <location>
        <begin position="1895"/>
        <end position="2077"/>
    </location>
</feature>
<organism evidence="7">
    <name type="scientific">Plasmodium falciparum</name>
    <name type="common">malaria parasite P. falciparum</name>
    <dbReference type="NCBI Taxonomy" id="5833"/>
    <lineage>
        <taxon>Eukaryota</taxon>
        <taxon>Sar</taxon>
        <taxon>Alveolata</taxon>
        <taxon>Apicomplexa</taxon>
        <taxon>Aconoidasida</taxon>
        <taxon>Haemosporida</taxon>
        <taxon>Plasmodiidae</taxon>
        <taxon>Plasmodium</taxon>
        <taxon>Plasmodium (Laverania)</taxon>
    </lineage>
</organism>
<keyword evidence="2" id="KW-0812">Transmembrane</keyword>
<dbReference type="VEuPathDB" id="PlasmoDB:PfKH02_070015900"/>
<dbReference type="InterPro" id="IPR004258">
    <property type="entry name" value="DBL"/>
</dbReference>
<evidence type="ECO:0000259" key="6">
    <source>
        <dbReference type="Pfam" id="PF22672"/>
    </source>
</evidence>
<feature type="region of interest" description="Disordered" evidence="1">
    <location>
        <begin position="538"/>
        <end position="607"/>
    </location>
</feature>
<feature type="transmembrane region" description="Helical" evidence="2">
    <location>
        <begin position="2600"/>
        <end position="2621"/>
    </location>
</feature>
<feature type="compositionally biased region" description="Polar residues" evidence="1">
    <location>
        <begin position="895"/>
        <end position="908"/>
    </location>
</feature>
<dbReference type="SUPFAM" id="SSF140924">
    <property type="entry name" value="Duffy binding domain-like"/>
    <property type="match status" value="7"/>
</dbReference>
<reference evidence="7" key="1">
    <citation type="journal article" date="2016" name="EMBO Mol. Med.">
        <title>Plasmodium falciparum var genes expressed in children with severe malaria encode CIDRalpha1 domains.</title>
        <authorList>
            <person name="Jespersen J.S."/>
            <person name="Wang C.W."/>
            <person name="Mkumbaye S.I."/>
            <person name="Minja D.T."/>
            <person name="Petersen B."/>
            <person name="Turner L."/>
            <person name="Petersen J.E."/>
            <person name="Lusingu J.P."/>
            <person name="Theander T.G."/>
            <person name="Lavstsen T."/>
        </authorList>
    </citation>
    <scope>NUCLEOTIDE SEQUENCE</scope>
    <source>
        <strain evidence="7">1678-1</strain>
    </source>
</reference>
<dbReference type="VEuPathDB" id="PlasmoDB:PfNF54_050005000"/>
<feature type="domain" description="Duffy-antigen binding" evidence="4">
    <location>
        <begin position="695"/>
        <end position="905"/>
    </location>
</feature>
<feature type="compositionally biased region" description="Low complexity" evidence="1">
    <location>
        <begin position="683"/>
        <end position="694"/>
    </location>
</feature>
<feature type="compositionally biased region" description="Pro residues" evidence="1">
    <location>
        <begin position="2577"/>
        <end position="2589"/>
    </location>
</feature>
<dbReference type="VEuPathDB" id="PlasmoDB:PfSD01_030030200"/>
<feature type="region of interest" description="Disordered" evidence="1">
    <location>
        <begin position="2561"/>
        <end position="2595"/>
    </location>
</feature>
<dbReference type="Gene3D" id="1.20.1310.20">
    <property type="entry name" value="Duffy-antigen binding domain"/>
    <property type="match status" value="5"/>
</dbReference>
<dbReference type="VEuPathDB" id="PlasmoDB:PF3D7_0500100"/>
<dbReference type="VEuPathDB" id="PlasmoDB:PfSD01_090005500"/>
<evidence type="ECO:0000259" key="3">
    <source>
        <dbReference type="Pfam" id="PF03011"/>
    </source>
</evidence>
<dbReference type="Pfam" id="PF03011">
    <property type="entry name" value="PFEMP"/>
    <property type="match status" value="2"/>
</dbReference>
<sequence length="2622" mass="301885">DIIRGKDLYRGDKGEKKKLEENLQKIFKEIYEQLKNGRNGKEAQKRYKDDKDGNYYQLREDWWNNNRKMVWYAITCGAGQIDKYFRPACSGGKTATEGKCRCPKANANQVPTYFDYVPQYLRWFEEWAEDFCRKRKYKLENAKKQCREGIDKEGKKRYCSGNGYNCKETIRAENKLVEGDNCYKCSVACKPFVEWLDNQQKEFDKQKKKYDEEIQKKEDKTTKETSNGPINNLYVGDFYKKLQQSYGSVDDFLEKLSKEQICEGHPEVEVKGEKASNVDFKNHKDNETFCRTEYCKPCPLCGVEPGGPPWQAKPESTCRKGEIRNFDDNESTVIELLDKNTSGTSIVEKLKSLCNDSSEPTIQKWKCYYKKEDKKKGIPRSSHCILQNDNKNTTPQEIESFTSLFWRWVTEMFEDSIKWRTEYKNCINNGDKSTCKKGCKSKCDCFQKWVERMKVEWQQVKAHYEKIDFDKVFPRYSTLEMNLQNIYLEMIQKTYKNVDFAKEMKKIIDENQEIISSVKKEDNSIDKLLQQELQEAEKCKQTHNECPKPKTNEGPARSLEPTQEHLSDSEEEEEEDVPEAANGESSTTETTQQDTGETTQITTPPEVKPACKIVEELFNDTNKFKDACSLKYGSKSHVGWKCISDTTTSGGVSTTTSGGDNSTTKPGSDSGEAKSPQRRSAPSGEKTTTGSSGSICVPPRRRKLYVGGLTKWADKVGDTATQTQGEAPSQSGKESSQSEKLRNAFIQSAAIETFFLWDRYKKEWESRQPTTTVGGLSPGVGVGNVDDEENPQTQLASGTIPPDFLRQMFYTLGDYRDICVGNTPSGIDTVSASDQKDKEANSKLTMKEISSKIEKILKNGDKKPGQTPDKWWEANGEAIWNGMICALTYKDNTSSGEKGKASITQDPNLKTALLDDKNKPKNHDYEKVQLGEEKASGAKTDPLNNPKLTQFVERPPYFRYLEEWGQNFCKERKKRLEEVEKGCKVEANGRGNDKVCSGYGENCKDQLGDDPSNFPDLNCPDCAKYCRLYKKWIETKKYEFTEQQNAYTEQKNKCVNGSNNHGNEFCGKQGKCETAGDFLEKLGPCKSNNGGSTIEFKDTDKTFGHDNYCDPCPKFNVNCKNCNSIGAHTKVNCTGGRITAENIQNKRDGNGNIHMRVSDSNTTGFGDLKSSCEHANIFKGIKENKWKCDKVCGYVVCKPENGNGIENQNKIITIRALVTDWVQYFLDDYNKIRKKLKPCRNNGEVSKCIKDCVKKWVEEKEKEWGKIKNLLLQQYKHKNQENYNVKTILEEFKDRPVLNKAIKPCGDLDQFQNSTDCAVDASSEKENGKKRDVVECLLKNLEKKIEECKKKPSGSEQCTQTTTDPPTLEDEDLLLEEDEQNTVGKEKVGNKAPAFCPAPVPKKEKSACDIVDGILEVDHGDSKVGECNAKIKNKNDKYPDWQCGDANLVEDLRVCMPPRRQKLCLYYLAHKRQTQNIITDDNLKDAFIRTAAAETFLAWQYYKSKHGNGANELIQNLKKGQIPPEFLRSMFYTFGDYRDICLDTDISKKEKDVANAKNIIHTIFKDSGKTPDEQRKKFWEKYGKDIWKGMLCALSYDTTHNRVDEETRKNLSDRNDYDRVKFSGDNTTSLEEFAQTPQFLRWFTEWGEDFCKQRKTQLDILTSNCPDYTCTNEGKKKECSDACKKYQEFINKWKPQYESQRKKFKKFKENNEYINYPSTERDIEKVRDAHDYLITKINNCHGTCNCLKEISTETNPKTQSDEAESQKINSDTENNKIPKTLEYPPKEIGDRCTCPKLPEPKYCVDKTAYDIRKDAETKVKNIDDSMKGKGNDFNSECNKVQKNYAANGENSCNFEKTYENSLNKLNNQCERKGVDRLKIGQKWNSKYITKIGKDIFIPPRREYICLDDLKTLKSSTIKDSNNLLKKIQDVAKIEGDDIIKKLLPQYPCNEDVICKAMKYSFADLGDIIRGRDMLLGINSANAYETTLKGIFEKIKNKFISENSDDVNKYSDETTFRSAWWDANRRHIWKAMTCNAPYDAKMYITKEGGYISPLTSTKNHCGHKDDPPDYDYIPQPLRWISEWSEQFCLYQKHLLESMKNCENCNKNSGDCKQKVHGSCVDCKKKCEKYKEFIEIWKKQFETQNKAYKEIYKKATSNGRYFNGIDENTKKFVKKLKDTCKTDDFTTADKYLEGGSVCRRFKFVKTDTHEKNYAFHTEPHSHKEHCKYAKDFDPLDECPVNTDVCNEYGRYSCRKNHYNKNPIEWTNHFVKKSIRNYEAVMVPPRRRHLCLIGNRRFVGRVKDEKMFKEYLLRDASSEAKMLSQYYNFDNEKALQAIKYSFADIGNIVKGDDMLDDGISEKIKNIFEHKINKRTHSSSLSSSSSSGPKITPSSWWDDNKKQIWNVMMCYYTGDEKTATSCPSHGNIDKEDQFLRWMTEWATYFCNEKKKEVQEDINRCREEFTQNKYSSVDEIKKGSCYKELQKYDHWLYNRKLEWSDISEKYKTYYNENSKSTSTSIPENADEYVNKKCNDCKCNFDEIIKKYDKSGNGISIMDILFKNDEPKKKCGEDTSHKNDIKPPLPPPSPPPVQPLPSDEPFDPTILQTTIPFGVALALGSIAFLFLK</sequence>
<feature type="domain" description="Duffy-binding-like" evidence="6">
    <location>
        <begin position="126"/>
        <end position="293"/>
    </location>
</feature>
<accession>A0A191VZ06</accession>
<dbReference type="InterPro" id="IPR054595">
    <property type="entry name" value="DBL_C"/>
</dbReference>
<feature type="compositionally biased region" description="Polar residues" evidence="1">
    <location>
        <begin position="1766"/>
        <end position="1777"/>
    </location>
</feature>
<dbReference type="InterPro" id="IPR041480">
    <property type="entry name" value="CIDR1_gamma"/>
</dbReference>
<evidence type="ECO:0000259" key="4">
    <source>
        <dbReference type="Pfam" id="PF05424"/>
    </source>
</evidence>
<dbReference type="VEuPathDB" id="PlasmoDB:PF3D7_0733000"/>
<dbReference type="VEuPathDB" id="PlasmoDB:PfKH01_000028900"/>
<dbReference type="FunFam" id="1.20.1310.20:FF:000015">
    <property type="entry name" value="Erythrocyte membrane protein 1, PfEMP1"/>
    <property type="match status" value="1"/>
</dbReference>
<dbReference type="FunFam" id="1.20.58.1930:FF:000001">
    <property type="entry name" value="Erythrocyte membrane protein 1, PfEMP1"/>
    <property type="match status" value="1"/>
</dbReference>
<dbReference type="VEuPathDB" id="PlasmoDB:PfTG01_140005100"/>
<feature type="domain" description="Duffy-binding-like" evidence="6">
    <location>
        <begin position="2081"/>
        <end position="2216"/>
    </location>
</feature>
<dbReference type="EMBL" id="KX154821">
    <property type="protein sequence ID" value="ANJ20941.1"/>
    <property type="molecule type" value="Genomic_DNA"/>
</dbReference>
<feature type="compositionally biased region" description="Low complexity" evidence="1">
    <location>
        <begin position="646"/>
        <end position="664"/>
    </location>
</feature>
<dbReference type="Pfam" id="PF18562">
    <property type="entry name" value="CIDR1_gamma"/>
    <property type="match status" value="1"/>
</dbReference>
<proteinExistence type="predicted"/>
<dbReference type="Pfam" id="PF22672">
    <property type="entry name" value="DBL_C"/>
    <property type="match status" value="3"/>
</dbReference>
<feature type="domain" description="Duffy-antigen binding" evidence="4">
    <location>
        <begin position="1"/>
        <end position="122"/>
    </location>
</feature>
<feature type="domain" description="Duffy-binding-like" evidence="3">
    <location>
        <begin position="1217"/>
        <end position="1354"/>
    </location>
</feature>
<feature type="non-terminal residue" evidence="7">
    <location>
        <position position="2622"/>
    </location>
</feature>
<dbReference type="VEuPathDB" id="PlasmoDB:PfSN01_060005100"/>
<dbReference type="VEuPathDB" id="PlasmoDB:PfGN01_120025500"/>
<dbReference type="Gene3D" id="1.20.58.830">
    <property type="match status" value="5"/>
</dbReference>
<name>A0A191VZ06_PLAFA</name>
<feature type="compositionally biased region" description="Acidic residues" evidence="1">
    <location>
        <begin position="569"/>
        <end position="578"/>
    </location>
</feature>
<feature type="domain" description="Duffy-binding-like" evidence="3">
    <location>
        <begin position="404"/>
        <end position="545"/>
    </location>
</feature>
<dbReference type="VEuPathDB" id="PlasmoDB:PfML01_000008000"/>
<dbReference type="VEuPathDB" id="PlasmoDB:PfTG01_110005500"/>
<evidence type="ECO:0000313" key="7">
    <source>
        <dbReference type="EMBL" id="ANJ20941.1"/>
    </source>
</evidence>
<dbReference type="VEuPathDB" id="PlasmoDB:Pf7G8_030030400"/>
<dbReference type="GO" id="GO:0016020">
    <property type="term" value="C:membrane"/>
    <property type="evidence" value="ECO:0007669"/>
    <property type="project" value="InterPro"/>
</dbReference>
<dbReference type="VEuPathDB" id="PlasmoDB:PfGA01_100045400"/>
<dbReference type="FunFam" id="1.20.1310.20:FF:000023">
    <property type="entry name" value="Erythrocyte membrane protein 1, PfEMP1"/>
    <property type="match status" value="1"/>
</dbReference>
<feature type="region of interest" description="Disordered" evidence="1">
    <location>
        <begin position="895"/>
        <end position="948"/>
    </location>
</feature>
<dbReference type="InterPro" id="IPR042202">
    <property type="entry name" value="Duffy-ag-bd_sf"/>
</dbReference>
<feature type="domain" description="Duffy-antigen binding" evidence="4">
    <location>
        <begin position="2278"/>
        <end position="2416"/>
    </location>
</feature>
<dbReference type="VEuPathDB" id="PlasmoDB:PfCD01_030030500"/>
<dbReference type="InterPro" id="IPR008602">
    <property type="entry name" value="Duffy-antigen-binding"/>
</dbReference>
<dbReference type="VEuPathDB" id="PlasmoDB:PfHB3_000008700"/>
<keyword evidence="2" id="KW-1133">Transmembrane helix</keyword>
<dbReference type="VEuPathDB" id="PlasmoDB:PfKE01_140084200"/>
<feature type="domain" description="Duffy-binding-like" evidence="6">
    <location>
        <begin position="963"/>
        <end position="1106"/>
    </location>
</feature>
<dbReference type="Pfam" id="PF05424">
    <property type="entry name" value="Duffy_binding"/>
    <property type="match status" value="5"/>
</dbReference>
<dbReference type="Gene3D" id="1.20.58.1930">
    <property type="match status" value="2"/>
</dbReference>
<feature type="region of interest" description="Disordered" evidence="1">
    <location>
        <begin position="1755"/>
        <end position="1782"/>
    </location>
</feature>
<feature type="compositionally biased region" description="Basic and acidic residues" evidence="1">
    <location>
        <begin position="538"/>
        <end position="551"/>
    </location>
</feature>
<feature type="compositionally biased region" description="Basic and acidic residues" evidence="1">
    <location>
        <begin position="913"/>
        <end position="936"/>
    </location>
</feature>
<feature type="compositionally biased region" description="Basic and acidic residues" evidence="1">
    <location>
        <begin position="2561"/>
        <end position="2575"/>
    </location>
</feature>
<dbReference type="VEuPathDB" id="PlasmoDB:PfCD01_040005300"/>
<feature type="domain" description="Duffy-antigen binding" evidence="4">
    <location>
        <begin position="1454"/>
        <end position="1608"/>
    </location>
</feature>
<evidence type="ECO:0000256" key="2">
    <source>
        <dbReference type="SAM" id="Phobius"/>
    </source>
</evidence>
<evidence type="ECO:0000256" key="1">
    <source>
        <dbReference type="SAM" id="MobiDB-lite"/>
    </source>
</evidence>
<evidence type="ECO:0000259" key="5">
    <source>
        <dbReference type="Pfam" id="PF18562"/>
    </source>
</evidence>
<keyword evidence="2" id="KW-0472">Membrane</keyword>
<dbReference type="VEuPathDB" id="PlasmoDB:PfGB4_000016100"/>